<dbReference type="EMBL" id="JADINA010000039">
    <property type="protein sequence ID" value="MBO8426918.1"/>
    <property type="molecule type" value="Genomic_DNA"/>
</dbReference>
<dbReference type="Pfam" id="PF08843">
    <property type="entry name" value="AbiEii"/>
    <property type="match status" value="1"/>
</dbReference>
<protein>
    <submittedName>
        <fullName evidence="1">Nucleotidyl transferase AbiEii/AbiGii toxin family protein</fullName>
    </submittedName>
</protein>
<sequence length="280" mass="31637">MAISKQSLISRVNDLSKKKGVHQNIVLRSYFFDVFLKRLSVSKYSDDFVIKGGFLLSSRMGLDLRTTKDLDFLLRKIELEKTNIANVISEIICLDVGDNVSFELTGIDPIRNEDIYGGFRISLLGRLENIKESFGIDIAVGDPVTPEVIDYAYPRLFERSSLCIKSYNFETILAEKVQTALNRGITSSRSKDLYDIFAICENERGCIDVGLLKKAFINTCDYRKTVFSKDEALEIIGDLAGDATFRERWILFQKHNKYAKEVSFEDAIGALSSLVGTLYS</sequence>
<keyword evidence="1" id="KW-0808">Transferase</keyword>
<organism evidence="1 2">
    <name type="scientific">Candidatus Alloenteromonas pullistercoris</name>
    <dbReference type="NCBI Taxonomy" id="2840785"/>
    <lineage>
        <taxon>Bacteria</taxon>
        <taxon>Bacillati</taxon>
        <taxon>Bacillota</taxon>
        <taxon>Bacillota incertae sedis</taxon>
        <taxon>Candidatus Alloenteromonas</taxon>
    </lineage>
</organism>
<accession>A0A9D9DG53</accession>
<evidence type="ECO:0000313" key="2">
    <source>
        <dbReference type="Proteomes" id="UP000823634"/>
    </source>
</evidence>
<reference evidence="1" key="1">
    <citation type="submission" date="2020-10" db="EMBL/GenBank/DDBJ databases">
        <authorList>
            <person name="Gilroy R."/>
        </authorList>
    </citation>
    <scope>NUCLEOTIDE SEQUENCE</scope>
    <source>
        <strain evidence="1">17113</strain>
    </source>
</reference>
<dbReference type="GO" id="GO:0016740">
    <property type="term" value="F:transferase activity"/>
    <property type="evidence" value="ECO:0007669"/>
    <property type="project" value="UniProtKB-KW"/>
</dbReference>
<name>A0A9D9DG53_9FIRM</name>
<comment type="caution">
    <text evidence="1">The sequence shown here is derived from an EMBL/GenBank/DDBJ whole genome shotgun (WGS) entry which is preliminary data.</text>
</comment>
<evidence type="ECO:0000313" key="1">
    <source>
        <dbReference type="EMBL" id="MBO8426918.1"/>
    </source>
</evidence>
<reference evidence="1" key="2">
    <citation type="journal article" date="2021" name="PeerJ">
        <title>Extensive microbial diversity within the chicken gut microbiome revealed by metagenomics and culture.</title>
        <authorList>
            <person name="Gilroy R."/>
            <person name="Ravi A."/>
            <person name="Getino M."/>
            <person name="Pursley I."/>
            <person name="Horton D.L."/>
            <person name="Alikhan N.F."/>
            <person name="Baker D."/>
            <person name="Gharbi K."/>
            <person name="Hall N."/>
            <person name="Watson M."/>
            <person name="Adriaenssens E.M."/>
            <person name="Foster-Nyarko E."/>
            <person name="Jarju S."/>
            <person name="Secka A."/>
            <person name="Antonio M."/>
            <person name="Oren A."/>
            <person name="Chaudhuri R.R."/>
            <person name="La Ragione R."/>
            <person name="Hildebrand F."/>
            <person name="Pallen M.J."/>
        </authorList>
    </citation>
    <scope>NUCLEOTIDE SEQUENCE</scope>
    <source>
        <strain evidence="1">17113</strain>
    </source>
</reference>
<proteinExistence type="predicted"/>
<dbReference type="InterPro" id="IPR014942">
    <property type="entry name" value="AbiEii"/>
</dbReference>
<dbReference type="Proteomes" id="UP000823634">
    <property type="component" value="Unassembled WGS sequence"/>
</dbReference>
<gene>
    <name evidence="1" type="ORF">IAC61_06390</name>
</gene>
<dbReference type="AlphaFoldDB" id="A0A9D9DG53"/>